<dbReference type="Proteomes" id="UP000190322">
    <property type="component" value="Unassembled WGS sequence"/>
</dbReference>
<evidence type="ECO:0000256" key="4">
    <source>
        <dbReference type="ARBA" id="ARBA00023239"/>
    </source>
</evidence>
<protein>
    <recommendedName>
        <fullName evidence="3">4a-hydroxytetrahydrobiopterin dehydratase</fullName>
        <ecNumber evidence="3">4.2.1.96</ecNumber>
    </recommendedName>
</protein>
<accession>A0A1S9ZFQ1</accession>
<reference evidence="5 6" key="1">
    <citation type="submission" date="2017-02" db="EMBL/GenBank/DDBJ databases">
        <title>Draft genome sequence of Moraxella canis CCUG 8415A type strain.</title>
        <authorList>
            <person name="Engstrom-Jakobsson H."/>
            <person name="Salva-Serra F."/>
            <person name="Thorell K."/>
            <person name="Gonzales-Siles L."/>
            <person name="Karlsson R."/>
            <person name="Boulund F."/>
            <person name="Engstrand L."/>
            <person name="Moore E."/>
        </authorList>
    </citation>
    <scope>NUCLEOTIDE SEQUENCE [LARGE SCALE GENOMIC DNA]</scope>
    <source>
        <strain evidence="5 6">CCUG 8415A</strain>
    </source>
</reference>
<gene>
    <name evidence="5" type="ORF">B0180_09375</name>
</gene>
<dbReference type="GO" id="GO:0008124">
    <property type="term" value="F:4-alpha-hydroxytetrahydrobiopterin dehydratase activity"/>
    <property type="evidence" value="ECO:0007669"/>
    <property type="project" value="UniProtKB-EC"/>
</dbReference>
<evidence type="ECO:0000256" key="2">
    <source>
        <dbReference type="ARBA" id="ARBA00006472"/>
    </source>
</evidence>
<organism evidence="5 6">
    <name type="scientific">Moraxella canis</name>
    <dbReference type="NCBI Taxonomy" id="90239"/>
    <lineage>
        <taxon>Bacteria</taxon>
        <taxon>Pseudomonadati</taxon>
        <taxon>Pseudomonadota</taxon>
        <taxon>Gammaproteobacteria</taxon>
        <taxon>Moraxellales</taxon>
        <taxon>Moraxellaceae</taxon>
        <taxon>Moraxella</taxon>
    </lineage>
</organism>
<dbReference type="PANTHER" id="PTHR12599">
    <property type="entry name" value="PTERIN-4-ALPHA-CARBINOLAMINE DEHYDRATASE"/>
    <property type="match status" value="1"/>
</dbReference>
<dbReference type="GO" id="GO:0006729">
    <property type="term" value="P:tetrahydrobiopterin biosynthetic process"/>
    <property type="evidence" value="ECO:0007669"/>
    <property type="project" value="InterPro"/>
</dbReference>
<comment type="caution">
    <text evidence="5">The sequence shown here is derived from an EMBL/GenBank/DDBJ whole genome shotgun (WGS) entry which is preliminary data.</text>
</comment>
<evidence type="ECO:0000256" key="3">
    <source>
        <dbReference type="ARBA" id="ARBA00013252"/>
    </source>
</evidence>
<proteinExistence type="inferred from homology"/>
<keyword evidence="4" id="KW-0456">Lyase</keyword>
<comment type="similarity">
    <text evidence="2">Belongs to the pterin-4-alpha-carbinolamine dehydratase family.</text>
</comment>
<dbReference type="Pfam" id="PF01329">
    <property type="entry name" value="Pterin_4a"/>
    <property type="match status" value="1"/>
</dbReference>
<dbReference type="EMBL" id="MUXT01000011">
    <property type="protein sequence ID" value="OOR82392.1"/>
    <property type="molecule type" value="Genomic_DNA"/>
</dbReference>
<dbReference type="EC" id="4.2.1.96" evidence="3"/>
<dbReference type="InterPro" id="IPR001533">
    <property type="entry name" value="Pterin_deHydtase"/>
</dbReference>
<evidence type="ECO:0000256" key="1">
    <source>
        <dbReference type="ARBA" id="ARBA00001554"/>
    </source>
</evidence>
<dbReference type="AlphaFoldDB" id="A0A1S9ZFQ1"/>
<evidence type="ECO:0000313" key="5">
    <source>
        <dbReference type="EMBL" id="OOR82392.1"/>
    </source>
</evidence>
<name>A0A1S9ZFQ1_9GAMM</name>
<evidence type="ECO:0000313" key="6">
    <source>
        <dbReference type="Proteomes" id="UP000190322"/>
    </source>
</evidence>
<comment type="catalytic activity">
    <reaction evidence="1">
        <text>(4aS,6R)-4a-hydroxy-L-erythro-5,6,7,8-tetrahydrobiopterin = (6R)-L-erythro-6,7-dihydrobiopterin + H2O</text>
        <dbReference type="Rhea" id="RHEA:11920"/>
        <dbReference type="ChEBI" id="CHEBI:15377"/>
        <dbReference type="ChEBI" id="CHEBI:15642"/>
        <dbReference type="ChEBI" id="CHEBI:43120"/>
        <dbReference type="EC" id="4.2.1.96"/>
    </reaction>
</comment>
<sequence>MSSLTSDQVALQLEGLPGWSLDGHSLVKTFHFESFADAISFMVRVAFYAEILEHYPVWQNDYTALSVRIGAADQRAVQSRDVQLAKRMQSALSANPV</sequence>
<dbReference type="PANTHER" id="PTHR12599:SF0">
    <property type="entry name" value="PTERIN-4-ALPHA-CARBINOLAMINE DEHYDRATASE"/>
    <property type="match status" value="1"/>
</dbReference>
<dbReference type="SUPFAM" id="SSF55248">
    <property type="entry name" value="PCD-like"/>
    <property type="match status" value="1"/>
</dbReference>
<dbReference type="InterPro" id="IPR036428">
    <property type="entry name" value="PCD_sf"/>
</dbReference>
<dbReference type="RefSeq" id="WP_078256671.1">
    <property type="nucleotide sequence ID" value="NZ_MUXT01000011.1"/>
</dbReference>
<dbReference type="Gene3D" id="3.30.1360.20">
    <property type="entry name" value="Transcriptional coactivator/pterin dehydratase"/>
    <property type="match status" value="1"/>
</dbReference>